<dbReference type="InterPro" id="IPR037066">
    <property type="entry name" value="Plug_dom_sf"/>
</dbReference>
<proteinExistence type="inferred from homology"/>
<keyword evidence="9 13" id="KW-0798">TonB box</keyword>
<comment type="caution">
    <text evidence="17">The sequence shown here is derived from an EMBL/GenBank/DDBJ whole genome shotgun (WGS) entry which is preliminary data.</text>
</comment>
<dbReference type="SUPFAM" id="SSF49452">
    <property type="entry name" value="Starch-binding domain-like"/>
    <property type="match status" value="1"/>
</dbReference>
<evidence type="ECO:0000256" key="14">
    <source>
        <dbReference type="SAM" id="SignalP"/>
    </source>
</evidence>
<comment type="subcellular location">
    <subcellularLocation>
        <location evidence="1 12">Cell outer membrane</location>
        <topology evidence="1 12">Multi-pass membrane protein</topology>
    </subcellularLocation>
</comment>
<evidence type="ECO:0000256" key="12">
    <source>
        <dbReference type="PROSITE-ProRule" id="PRU01360"/>
    </source>
</evidence>
<dbReference type="InterPro" id="IPR012910">
    <property type="entry name" value="Plug_dom"/>
</dbReference>
<evidence type="ECO:0000259" key="15">
    <source>
        <dbReference type="Pfam" id="PF00593"/>
    </source>
</evidence>
<dbReference type="Pfam" id="PF07715">
    <property type="entry name" value="Plug"/>
    <property type="match status" value="1"/>
</dbReference>
<evidence type="ECO:0000256" key="4">
    <source>
        <dbReference type="ARBA" id="ARBA00022496"/>
    </source>
</evidence>
<protein>
    <submittedName>
        <fullName evidence="17">Iron complex outermembrane receptor protein</fullName>
    </submittedName>
</protein>
<feature type="domain" description="TonB-dependent receptor plug" evidence="16">
    <location>
        <begin position="134"/>
        <end position="230"/>
    </location>
</feature>
<gene>
    <name evidence="17" type="ORF">DFO77_1141</name>
</gene>
<dbReference type="EMBL" id="QPIZ01000014">
    <property type="protein sequence ID" value="RCW32676.1"/>
    <property type="molecule type" value="Genomic_DNA"/>
</dbReference>
<dbReference type="InterPro" id="IPR000531">
    <property type="entry name" value="Beta-barrel_TonB"/>
</dbReference>
<dbReference type="InterPro" id="IPR036942">
    <property type="entry name" value="Beta-barrel_TonB_sf"/>
</dbReference>
<keyword evidence="6 14" id="KW-0732">Signal</keyword>
<dbReference type="GO" id="GO:0015344">
    <property type="term" value="F:siderophore uptake transmembrane transporter activity"/>
    <property type="evidence" value="ECO:0007669"/>
    <property type="project" value="TreeGrafter"/>
</dbReference>
<keyword evidence="5 12" id="KW-0812">Transmembrane</keyword>
<evidence type="ECO:0000256" key="5">
    <source>
        <dbReference type="ARBA" id="ARBA00022692"/>
    </source>
</evidence>
<evidence type="ECO:0000256" key="11">
    <source>
        <dbReference type="ARBA" id="ARBA00023237"/>
    </source>
</evidence>
<dbReference type="Gene3D" id="2.170.130.10">
    <property type="entry name" value="TonB-dependent receptor, plug domain"/>
    <property type="match status" value="1"/>
</dbReference>
<comment type="similarity">
    <text evidence="12 13">Belongs to the TonB-dependent receptor family.</text>
</comment>
<evidence type="ECO:0000256" key="7">
    <source>
        <dbReference type="ARBA" id="ARBA00023004"/>
    </source>
</evidence>
<dbReference type="PANTHER" id="PTHR32552">
    <property type="entry name" value="FERRICHROME IRON RECEPTOR-RELATED"/>
    <property type="match status" value="1"/>
</dbReference>
<keyword evidence="3 12" id="KW-1134">Transmembrane beta strand</keyword>
<keyword evidence="17" id="KW-0675">Receptor</keyword>
<dbReference type="PROSITE" id="PS52016">
    <property type="entry name" value="TONB_DEPENDENT_REC_3"/>
    <property type="match status" value="1"/>
</dbReference>
<keyword evidence="11 12" id="KW-0998">Cell outer membrane</keyword>
<dbReference type="Proteomes" id="UP000252733">
    <property type="component" value="Unassembled WGS sequence"/>
</dbReference>
<reference evidence="17 18" key="1">
    <citation type="submission" date="2018-07" db="EMBL/GenBank/DDBJ databases">
        <title>Freshwater and sediment microbial communities from various areas in North America, analyzing microbe dynamics in response to fracking.</title>
        <authorList>
            <person name="Lamendella R."/>
        </authorList>
    </citation>
    <scope>NUCLEOTIDE SEQUENCE [LARGE SCALE GENOMIC DNA]</scope>
    <source>
        <strain evidence="17 18">160A</strain>
    </source>
</reference>
<dbReference type="Pfam" id="PF13715">
    <property type="entry name" value="CarbopepD_reg_2"/>
    <property type="match status" value="1"/>
</dbReference>
<feature type="chain" id="PRO_5016753345" evidence="14">
    <location>
        <begin position="20"/>
        <end position="617"/>
    </location>
</feature>
<evidence type="ECO:0000256" key="8">
    <source>
        <dbReference type="ARBA" id="ARBA00023065"/>
    </source>
</evidence>
<keyword evidence="7" id="KW-0408">Iron</keyword>
<keyword evidence="10 12" id="KW-0472">Membrane</keyword>
<dbReference type="RefSeq" id="WP_114437206.1">
    <property type="nucleotide sequence ID" value="NZ_QPIZ01000014.1"/>
</dbReference>
<dbReference type="Gene3D" id="2.40.170.20">
    <property type="entry name" value="TonB-dependent receptor, beta-barrel domain"/>
    <property type="match status" value="1"/>
</dbReference>
<dbReference type="GO" id="GO:0030246">
    <property type="term" value="F:carbohydrate binding"/>
    <property type="evidence" value="ECO:0007669"/>
    <property type="project" value="InterPro"/>
</dbReference>
<evidence type="ECO:0000256" key="3">
    <source>
        <dbReference type="ARBA" id="ARBA00022452"/>
    </source>
</evidence>
<dbReference type="GO" id="GO:0009279">
    <property type="term" value="C:cell outer membrane"/>
    <property type="evidence" value="ECO:0007669"/>
    <property type="project" value="UniProtKB-SubCell"/>
</dbReference>
<dbReference type="Pfam" id="PF00593">
    <property type="entry name" value="TonB_dep_Rec_b-barrel"/>
    <property type="match status" value="1"/>
</dbReference>
<evidence type="ECO:0000256" key="13">
    <source>
        <dbReference type="RuleBase" id="RU003357"/>
    </source>
</evidence>
<evidence type="ECO:0000256" key="9">
    <source>
        <dbReference type="ARBA" id="ARBA00023077"/>
    </source>
</evidence>
<organism evidence="17 18">
    <name type="scientific">Marinilabilia salmonicolor</name>
    <dbReference type="NCBI Taxonomy" id="989"/>
    <lineage>
        <taxon>Bacteria</taxon>
        <taxon>Pseudomonadati</taxon>
        <taxon>Bacteroidota</taxon>
        <taxon>Bacteroidia</taxon>
        <taxon>Marinilabiliales</taxon>
        <taxon>Marinilabiliaceae</taxon>
        <taxon>Marinilabilia</taxon>
    </lineage>
</organism>
<sequence length="617" mass="69056">MKKLFILSLLLLFYANIQAQYGSITGKVLMPEDEHAPVSIGIASTNKGTITNEHGEYYISDIQPGDYTLKASYVGFESQTINVTVKPGQITRAPLIRMQKADREIAEVRVVGERQTDYTADNTSSSLRYQTPLLKMSQNVQIISKEVLADQQLTNMLESVTRNTSGAQMIEHWGTFARINMRGFKLPAFRNGMNVDLPWGPLTEDMSIVDRIEFVKGPAGFMLSSGEPGGFYNVVTKTPDKDADREVSIMAGSFNTKRATLDIGGAIDDNQRLSYRLNLMGLAQNSHRDFEYNNRYTIHPSIKYDISEKTSLTAQYIYQHSTLSVVGAAYVFAADDMGTLPRDFTLAEPNIDPTKMREHNAFVTLNHQFNNRWKLTAQLGYLDYKLEGSSLWADSVSNEGLIYRSLSIWDAISTAKSGQIYVSGEEQTGPVRHRILTGIDMSDKTYYADWFQSGPLAGANNPLDSNNPVHYVHTSQFPEFDRSLSIRQRAYNGSYPAAQITGSSAFYFQDELGIFEDRLRLTLAGRYTHFTTSIYGADTDDDVFTPRAGISFSIDDNTSIYGLFDQSFLPESGTDKEGNAFDPVEAKDLEAGIKRKWANGKWNSSLTVYQITKENVL</sequence>
<accession>A0A368UV48</accession>
<evidence type="ECO:0000256" key="10">
    <source>
        <dbReference type="ARBA" id="ARBA00023136"/>
    </source>
</evidence>
<dbReference type="Gene3D" id="2.60.40.1120">
    <property type="entry name" value="Carboxypeptidase-like, regulatory domain"/>
    <property type="match status" value="1"/>
</dbReference>
<dbReference type="AlphaFoldDB" id="A0A368UV48"/>
<evidence type="ECO:0000256" key="2">
    <source>
        <dbReference type="ARBA" id="ARBA00022448"/>
    </source>
</evidence>
<evidence type="ECO:0000256" key="6">
    <source>
        <dbReference type="ARBA" id="ARBA00022729"/>
    </source>
</evidence>
<keyword evidence="18" id="KW-1185">Reference proteome</keyword>
<dbReference type="PANTHER" id="PTHR32552:SF68">
    <property type="entry name" value="FERRICHROME OUTER MEMBRANE TRANSPORTER_PHAGE RECEPTOR"/>
    <property type="match status" value="1"/>
</dbReference>
<evidence type="ECO:0000259" key="16">
    <source>
        <dbReference type="Pfam" id="PF07715"/>
    </source>
</evidence>
<name>A0A368UV48_9BACT</name>
<keyword evidence="4" id="KW-0410">Iron transport</keyword>
<dbReference type="InterPro" id="IPR039426">
    <property type="entry name" value="TonB-dep_rcpt-like"/>
</dbReference>
<evidence type="ECO:0000313" key="18">
    <source>
        <dbReference type="Proteomes" id="UP000252733"/>
    </source>
</evidence>
<keyword evidence="2 12" id="KW-0813">Transport</keyword>
<dbReference type="InterPro" id="IPR013784">
    <property type="entry name" value="Carb-bd-like_fold"/>
</dbReference>
<feature type="signal peptide" evidence="14">
    <location>
        <begin position="1"/>
        <end position="19"/>
    </location>
</feature>
<feature type="domain" description="TonB-dependent receptor-like beta-barrel" evidence="15">
    <location>
        <begin position="340"/>
        <end position="616"/>
    </location>
</feature>
<dbReference type="SUPFAM" id="SSF56935">
    <property type="entry name" value="Porins"/>
    <property type="match status" value="1"/>
</dbReference>
<evidence type="ECO:0000313" key="17">
    <source>
        <dbReference type="EMBL" id="RCW32676.1"/>
    </source>
</evidence>
<keyword evidence="8" id="KW-0406">Ion transport</keyword>
<evidence type="ECO:0000256" key="1">
    <source>
        <dbReference type="ARBA" id="ARBA00004571"/>
    </source>
</evidence>